<dbReference type="CDD" id="cd00180">
    <property type="entry name" value="PKc"/>
    <property type="match status" value="1"/>
</dbReference>
<evidence type="ECO:0000313" key="14">
    <source>
        <dbReference type="EMBL" id="CEI69979.1"/>
    </source>
</evidence>
<dbReference type="PROSITE" id="PS50011">
    <property type="entry name" value="PROTEIN_KINASE_DOM"/>
    <property type="match status" value="1"/>
</dbReference>
<keyword evidence="11" id="KW-0175">Coiled coil</keyword>
<feature type="compositionally biased region" description="Polar residues" evidence="12">
    <location>
        <begin position="563"/>
        <end position="594"/>
    </location>
</feature>
<proteinExistence type="inferred from homology"/>
<feature type="compositionally biased region" description="Polar residues" evidence="12">
    <location>
        <begin position="515"/>
        <end position="528"/>
    </location>
</feature>
<feature type="compositionally biased region" description="Polar residues" evidence="12">
    <location>
        <begin position="647"/>
        <end position="657"/>
    </location>
</feature>
<evidence type="ECO:0000256" key="1">
    <source>
        <dbReference type="ARBA" id="ARBA00010886"/>
    </source>
</evidence>
<dbReference type="InterPro" id="IPR050660">
    <property type="entry name" value="NEK_Ser/Thr_kinase"/>
</dbReference>
<evidence type="ECO:0000256" key="10">
    <source>
        <dbReference type="PROSITE-ProRule" id="PRU10141"/>
    </source>
</evidence>
<dbReference type="GO" id="GO:0005634">
    <property type="term" value="C:nucleus"/>
    <property type="evidence" value="ECO:0007669"/>
    <property type="project" value="TreeGrafter"/>
</dbReference>
<keyword evidence="7 10" id="KW-0067">ATP-binding</keyword>
<dbReference type="STRING" id="56646.A0A2L2TJ17"/>
<dbReference type="EMBL" id="LN649231">
    <property type="protein sequence ID" value="CEI69979.1"/>
    <property type="molecule type" value="Genomic_DNA"/>
</dbReference>
<reference evidence="15" key="1">
    <citation type="submission" date="2014-10" db="EMBL/GenBank/DDBJ databases">
        <authorList>
            <person name="King R."/>
        </authorList>
    </citation>
    <scope>NUCLEOTIDE SEQUENCE [LARGE SCALE GENOMIC DNA]</scope>
    <source>
        <strain evidence="15">A3/5</strain>
    </source>
</reference>
<comment type="catalytic activity">
    <reaction evidence="8">
        <text>L-threonyl-[protein] + ATP = O-phospho-L-threonyl-[protein] + ADP + H(+)</text>
        <dbReference type="Rhea" id="RHEA:46608"/>
        <dbReference type="Rhea" id="RHEA-COMP:11060"/>
        <dbReference type="Rhea" id="RHEA-COMP:11605"/>
        <dbReference type="ChEBI" id="CHEBI:15378"/>
        <dbReference type="ChEBI" id="CHEBI:30013"/>
        <dbReference type="ChEBI" id="CHEBI:30616"/>
        <dbReference type="ChEBI" id="CHEBI:61977"/>
        <dbReference type="ChEBI" id="CHEBI:456216"/>
        <dbReference type="EC" id="2.7.11.1"/>
    </reaction>
</comment>
<dbReference type="Gene3D" id="3.30.200.20">
    <property type="entry name" value="Phosphorylase Kinase, domain 1"/>
    <property type="match status" value="1"/>
</dbReference>
<dbReference type="GO" id="GO:0004674">
    <property type="term" value="F:protein serine/threonine kinase activity"/>
    <property type="evidence" value="ECO:0007669"/>
    <property type="project" value="UniProtKB-KW"/>
</dbReference>
<evidence type="ECO:0000256" key="4">
    <source>
        <dbReference type="ARBA" id="ARBA00022679"/>
    </source>
</evidence>
<keyword evidence="3" id="KW-0723">Serine/threonine-protein kinase</keyword>
<feature type="region of interest" description="Disordered" evidence="12">
    <location>
        <begin position="499"/>
        <end position="765"/>
    </location>
</feature>
<dbReference type="InterPro" id="IPR017441">
    <property type="entry name" value="Protein_kinase_ATP_BS"/>
</dbReference>
<feature type="binding site" evidence="10">
    <location>
        <position position="108"/>
    </location>
    <ligand>
        <name>ATP</name>
        <dbReference type="ChEBI" id="CHEBI:30616"/>
    </ligand>
</feature>
<dbReference type="PANTHER" id="PTHR43671">
    <property type="entry name" value="SERINE/THREONINE-PROTEIN KINASE NEK"/>
    <property type="match status" value="1"/>
</dbReference>
<dbReference type="InterPro" id="IPR008271">
    <property type="entry name" value="Ser/Thr_kinase_AS"/>
</dbReference>
<dbReference type="SUPFAM" id="SSF56112">
    <property type="entry name" value="Protein kinase-like (PK-like)"/>
    <property type="match status" value="1"/>
</dbReference>
<feature type="compositionally biased region" description="Polar residues" evidence="12">
    <location>
        <begin position="697"/>
        <end position="740"/>
    </location>
</feature>
<comment type="catalytic activity">
    <reaction evidence="9">
        <text>L-seryl-[protein] + ATP = O-phospho-L-seryl-[protein] + ADP + H(+)</text>
        <dbReference type="Rhea" id="RHEA:17989"/>
        <dbReference type="Rhea" id="RHEA-COMP:9863"/>
        <dbReference type="Rhea" id="RHEA-COMP:11604"/>
        <dbReference type="ChEBI" id="CHEBI:15378"/>
        <dbReference type="ChEBI" id="CHEBI:29999"/>
        <dbReference type="ChEBI" id="CHEBI:30616"/>
        <dbReference type="ChEBI" id="CHEBI:83421"/>
        <dbReference type="ChEBI" id="CHEBI:456216"/>
        <dbReference type="EC" id="2.7.11.1"/>
    </reaction>
</comment>
<dbReference type="PROSITE" id="PS00107">
    <property type="entry name" value="PROTEIN_KINASE_ATP"/>
    <property type="match status" value="1"/>
</dbReference>
<evidence type="ECO:0000256" key="11">
    <source>
        <dbReference type="SAM" id="Coils"/>
    </source>
</evidence>
<keyword evidence="6" id="KW-0418">Kinase</keyword>
<feature type="coiled-coil region" evidence="11">
    <location>
        <begin position="434"/>
        <end position="486"/>
    </location>
</feature>
<keyword evidence="15" id="KW-1185">Reference proteome</keyword>
<feature type="compositionally biased region" description="Polar residues" evidence="12">
    <location>
        <begin position="670"/>
        <end position="687"/>
    </location>
</feature>
<keyword evidence="5 10" id="KW-0547">Nucleotide-binding</keyword>
<dbReference type="Proteomes" id="UP000245910">
    <property type="component" value="Chromosome III"/>
</dbReference>
<evidence type="ECO:0000256" key="2">
    <source>
        <dbReference type="ARBA" id="ARBA00012513"/>
    </source>
</evidence>
<organism evidence="14 15">
    <name type="scientific">Fusarium venenatum</name>
    <dbReference type="NCBI Taxonomy" id="56646"/>
    <lineage>
        <taxon>Eukaryota</taxon>
        <taxon>Fungi</taxon>
        <taxon>Dikarya</taxon>
        <taxon>Ascomycota</taxon>
        <taxon>Pezizomycotina</taxon>
        <taxon>Sordariomycetes</taxon>
        <taxon>Hypocreomycetidae</taxon>
        <taxon>Hypocreales</taxon>
        <taxon>Nectriaceae</taxon>
        <taxon>Fusarium</taxon>
    </lineage>
</organism>
<evidence type="ECO:0000259" key="13">
    <source>
        <dbReference type="PROSITE" id="PS50011"/>
    </source>
</evidence>
<feature type="domain" description="Protein kinase" evidence="13">
    <location>
        <begin position="81"/>
        <end position="411"/>
    </location>
</feature>
<dbReference type="GO" id="GO:0005524">
    <property type="term" value="F:ATP binding"/>
    <property type="evidence" value="ECO:0007669"/>
    <property type="project" value="UniProtKB-UniRule"/>
</dbReference>
<dbReference type="EC" id="2.7.11.1" evidence="2"/>
<evidence type="ECO:0000256" key="12">
    <source>
        <dbReference type="SAM" id="MobiDB-lite"/>
    </source>
</evidence>
<sequence length="765" mass="86142">MGDWARGWTRVGQTGPIQHYGRIWEAEREREELGIIDSWNDDDSWPGIYRESNPTSISNWSFYSSKPLFNGSDAKRFDAKLVKLDDLGYGAFGRVEKVSYGSVYLARKRITRRRGFTIDDLRKESLTMQKLDHRHVVKLIATYAPRTHELCLLIWPAAICNLSTLLEDIEFLRLGEGDREDIIERLDALDIKDLSAIEPSSEDQLLHSITKCPLEFLRNTIGCIARAMAYCHQNDVRHLDIKPSNILLKADRVYLADFGVSRDVSGQDQTMTEGVPGTERWRAPELYADNGSSMQLSDIYSLGLVFLNIATVLYNVRLADFDEALKYPSRNTQEEQLCEREKKLNAHLEKLTSHALVTPPFMFTYEGQETVRPRPVVNLVARMITPNPKSRLHAYKIDEKLSMLGGIHQIYHGECCKRPISWVEDKWDKKLTTLTSLRRENNRLKQKINELEGRDRTYELRLEHERKGHEQAVTTLQKKLKDMEDSCLMLQGGTFHRKSSIGRVPAKTAMPRPGRTSTVSLNSYSGLESSPKSKSTPVTPAARPALQPWSRSSQRLPLEQKASPLQRQAVSSRPPNDTTPRGSTEFPTSRSPSFANMVGYTLRSRGSGSKLPLPVTPSRSEAPHLNHDQSSTDSSMSSSVFSRHSIETISTPLQSSPALDRSPLPMDSKQVPTWGQLPQKTRPSNRVATPEPPLLTHESSSPTFSIPSAMSSPRTLQSEIASTNGDQTRRPSVSSLQSLKSWAEVANGGEKTKMITQPRAHSNRC</sequence>
<feature type="compositionally biased region" description="Low complexity" evidence="12">
    <location>
        <begin position="529"/>
        <end position="540"/>
    </location>
</feature>
<accession>A0A2L2TJ17</accession>
<dbReference type="Gene3D" id="1.10.510.10">
    <property type="entry name" value="Transferase(Phosphotransferase) domain 1"/>
    <property type="match status" value="1"/>
</dbReference>
<dbReference type="PANTHER" id="PTHR43671:SF98">
    <property type="entry name" value="SERINE_THREONINE-PROTEIN KINASE NEK11"/>
    <property type="match status" value="1"/>
</dbReference>
<dbReference type="InterPro" id="IPR000719">
    <property type="entry name" value="Prot_kinase_dom"/>
</dbReference>
<feature type="compositionally biased region" description="Low complexity" evidence="12">
    <location>
        <begin position="631"/>
        <end position="643"/>
    </location>
</feature>
<comment type="similarity">
    <text evidence="1">Belongs to the protein kinase superfamily. NEK Ser/Thr protein kinase family. NIMA subfamily.</text>
</comment>
<dbReference type="PROSITE" id="PS00108">
    <property type="entry name" value="PROTEIN_KINASE_ST"/>
    <property type="match status" value="1"/>
</dbReference>
<name>A0A2L2TJ17_9HYPO</name>
<dbReference type="SMART" id="SM00220">
    <property type="entry name" value="S_TKc"/>
    <property type="match status" value="1"/>
</dbReference>
<dbReference type="Pfam" id="PF00069">
    <property type="entry name" value="Pkinase"/>
    <property type="match status" value="1"/>
</dbReference>
<evidence type="ECO:0000313" key="15">
    <source>
        <dbReference type="Proteomes" id="UP000245910"/>
    </source>
</evidence>
<evidence type="ECO:0000256" key="6">
    <source>
        <dbReference type="ARBA" id="ARBA00022777"/>
    </source>
</evidence>
<evidence type="ECO:0000256" key="7">
    <source>
        <dbReference type="ARBA" id="ARBA00022840"/>
    </source>
</evidence>
<evidence type="ECO:0000256" key="8">
    <source>
        <dbReference type="ARBA" id="ARBA00047899"/>
    </source>
</evidence>
<evidence type="ECO:0000256" key="9">
    <source>
        <dbReference type="ARBA" id="ARBA00048679"/>
    </source>
</evidence>
<dbReference type="InterPro" id="IPR011009">
    <property type="entry name" value="Kinase-like_dom_sf"/>
</dbReference>
<dbReference type="AlphaFoldDB" id="A0A2L2TJ17"/>
<evidence type="ECO:0000256" key="3">
    <source>
        <dbReference type="ARBA" id="ARBA00022527"/>
    </source>
</evidence>
<protein>
    <recommendedName>
        <fullName evidence="2">non-specific serine/threonine protein kinase</fullName>
        <ecNumber evidence="2">2.7.11.1</ecNumber>
    </recommendedName>
</protein>
<evidence type="ECO:0000256" key="5">
    <source>
        <dbReference type="ARBA" id="ARBA00022741"/>
    </source>
</evidence>
<keyword evidence="4" id="KW-0808">Transferase</keyword>